<dbReference type="GO" id="GO:0005524">
    <property type="term" value="F:ATP binding"/>
    <property type="evidence" value="ECO:0007669"/>
    <property type="project" value="InterPro"/>
</dbReference>
<dbReference type="Pfam" id="PF00004">
    <property type="entry name" value="AAA"/>
    <property type="match status" value="1"/>
</dbReference>
<dbReference type="AlphaFoldDB" id="A0A9N9ELY2"/>
<name>A0A9N9ELY2_9GLOM</name>
<organism evidence="3 4">
    <name type="scientific">Ambispora gerdemannii</name>
    <dbReference type="NCBI Taxonomy" id="144530"/>
    <lineage>
        <taxon>Eukaryota</taxon>
        <taxon>Fungi</taxon>
        <taxon>Fungi incertae sedis</taxon>
        <taxon>Mucoromycota</taxon>
        <taxon>Glomeromycotina</taxon>
        <taxon>Glomeromycetes</taxon>
        <taxon>Archaeosporales</taxon>
        <taxon>Ambisporaceae</taxon>
        <taxon>Ambispora</taxon>
    </lineage>
</organism>
<evidence type="ECO:0000259" key="2">
    <source>
        <dbReference type="Pfam" id="PF00004"/>
    </source>
</evidence>
<comment type="caution">
    <text evidence="3">The sequence shown here is derived from an EMBL/GenBank/DDBJ whole genome shotgun (WGS) entry which is preliminary data.</text>
</comment>
<evidence type="ECO:0000256" key="1">
    <source>
        <dbReference type="SAM" id="MobiDB-lite"/>
    </source>
</evidence>
<dbReference type="InterPro" id="IPR003959">
    <property type="entry name" value="ATPase_AAA_core"/>
</dbReference>
<dbReference type="OrthoDB" id="2446464at2759"/>
<feature type="domain" description="ATPase AAA-type core" evidence="2">
    <location>
        <begin position="22"/>
        <end position="61"/>
    </location>
</feature>
<dbReference type="SUPFAM" id="SSF52540">
    <property type="entry name" value="P-loop containing nucleoside triphosphate hydrolases"/>
    <property type="match status" value="1"/>
</dbReference>
<reference evidence="3" key="1">
    <citation type="submission" date="2021-06" db="EMBL/GenBank/DDBJ databases">
        <authorList>
            <person name="Kallberg Y."/>
            <person name="Tangrot J."/>
            <person name="Rosling A."/>
        </authorList>
    </citation>
    <scope>NUCLEOTIDE SEQUENCE</scope>
    <source>
        <strain evidence="3">MT106</strain>
    </source>
</reference>
<evidence type="ECO:0000313" key="3">
    <source>
        <dbReference type="EMBL" id="CAG8679802.1"/>
    </source>
</evidence>
<feature type="compositionally biased region" description="Basic and acidic residues" evidence="1">
    <location>
        <begin position="1"/>
        <end position="15"/>
    </location>
</feature>
<feature type="region of interest" description="Disordered" evidence="1">
    <location>
        <begin position="1"/>
        <end position="23"/>
    </location>
</feature>
<evidence type="ECO:0000313" key="4">
    <source>
        <dbReference type="Proteomes" id="UP000789831"/>
    </source>
</evidence>
<dbReference type="Proteomes" id="UP000789831">
    <property type="component" value="Unassembled WGS sequence"/>
</dbReference>
<accession>A0A9N9ELY2</accession>
<feature type="non-terminal residue" evidence="3">
    <location>
        <position position="88"/>
    </location>
</feature>
<dbReference type="InterPro" id="IPR027417">
    <property type="entry name" value="P-loop_NTPase"/>
</dbReference>
<keyword evidence="4" id="KW-1185">Reference proteome</keyword>
<dbReference type="EMBL" id="CAJVPL010009976">
    <property type="protein sequence ID" value="CAG8679802.1"/>
    <property type="molecule type" value="Genomic_DNA"/>
</dbReference>
<dbReference type="Gene3D" id="3.40.50.300">
    <property type="entry name" value="P-loop containing nucleotide triphosphate hydrolases"/>
    <property type="match status" value="1"/>
</dbReference>
<protein>
    <submittedName>
        <fullName evidence="3">12185_t:CDS:1</fullName>
    </submittedName>
</protein>
<sequence length="88" mass="9720">MTERDPIRGEKDPNTQKDNNALFYGTGGTGKSITAEKLAHKADLYPLVIVKGLALTPKLPDQKYEADQISENSFTKESTGLTFLKECM</sequence>
<dbReference type="GO" id="GO:0016887">
    <property type="term" value="F:ATP hydrolysis activity"/>
    <property type="evidence" value="ECO:0007669"/>
    <property type="project" value="InterPro"/>
</dbReference>
<gene>
    <name evidence="3" type="ORF">AGERDE_LOCUS12622</name>
</gene>
<proteinExistence type="predicted"/>